<accession>A0A3B1IXG2</accession>
<dbReference type="InParanoid" id="A0A3B1IXG2"/>
<evidence type="ECO:0000313" key="3">
    <source>
        <dbReference type="Ensembl" id="ENSAMXP00000034376.1"/>
    </source>
</evidence>
<evidence type="ECO:0000313" key="4">
    <source>
        <dbReference type="Proteomes" id="UP000018467"/>
    </source>
</evidence>
<keyword evidence="4" id="KW-1185">Reference proteome</keyword>
<reference evidence="4" key="2">
    <citation type="journal article" date="2014" name="Nat. Commun.">
        <title>The cavefish genome reveals candidate genes for eye loss.</title>
        <authorList>
            <person name="McGaugh S.E."/>
            <person name="Gross J.B."/>
            <person name="Aken B."/>
            <person name="Blin M."/>
            <person name="Borowsky R."/>
            <person name="Chalopin D."/>
            <person name="Hinaux H."/>
            <person name="Jeffery W.R."/>
            <person name="Keene A."/>
            <person name="Ma L."/>
            <person name="Minx P."/>
            <person name="Murphy D."/>
            <person name="O'Quin K.E."/>
            <person name="Retaux S."/>
            <person name="Rohner N."/>
            <person name="Searle S.M."/>
            <person name="Stahl B.A."/>
            <person name="Tabin C."/>
            <person name="Volff J.N."/>
            <person name="Yoshizawa M."/>
            <person name="Warren W.C."/>
        </authorList>
    </citation>
    <scope>NUCLEOTIDE SEQUENCE [LARGE SCALE GENOMIC DNA]</scope>
    <source>
        <strain evidence="4">female</strain>
    </source>
</reference>
<dbReference type="PANTHER" id="PTHR31635:SF196">
    <property type="entry name" value="REVERSE TRANSCRIPTASE DOMAIN-CONTAINING PROTEIN-RELATED"/>
    <property type="match status" value="1"/>
</dbReference>
<feature type="region of interest" description="Disordered" evidence="1">
    <location>
        <begin position="362"/>
        <end position="381"/>
    </location>
</feature>
<dbReference type="AlphaFoldDB" id="A0A3B1IXG2"/>
<reference evidence="3" key="4">
    <citation type="submission" date="2025-09" db="UniProtKB">
        <authorList>
            <consortium name="Ensembl"/>
        </authorList>
    </citation>
    <scope>IDENTIFICATION</scope>
</reference>
<feature type="domain" description="Reverse transcriptase" evidence="2">
    <location>
        <begin position="1"/>
        <end position="127"/>
    </location>
</feature>
<dbReference type="Proteomes" id="UP000018467">
    <property type="component" value="Unassembled WGS sequence"/>
</dbReference>
<dbReference type="Ensembl" id="ENSAMXT00000055320.1">
    <property type="protein sequence ID" value="ENSAMXP00000034376.1"/>
    <property type="gene ID" value="ENSAMXG00000034262.1"/>
</dbReference>
<reference evidence="4" key="1">
    <citation type="submission" date="2013-03" db="EMBL/GenBank/DDBJ databases">
        <authorList>
            <person name="Jeffery W."/>
            <person name="Warren W."/>
            <person name="Wilson R.K."/>
        </authorList>
    </citation>
    <scope>NUCLEOTIDE SEQUENCE</scope>
    <source>
        <strain evidence="4">female</strain>
    </source>
</reference>
<evidence type="ECO:0000256" key="1">
    <source>
        <dbReference type="SAM" id="MobiDB-lite"/>
    </source>
</evidence>
<name>A0A3B1IXG2_ASTMX</name>
<dbReference type="GeneTree" id="ENSGT00940000165023"/>
<protein>
    <recommendedName>
        <fullName evidence="2">Reverse transcriptase domain-containing protein</fullName>
    </recommendedName>
</protein>
<evidence type="ECO:0000259" key="2">
    <source>
        <dbReference type="PROSITE" id="PS50878"/>
    </source>
</evidence>
<dbReference type="PROSITE" id="PS50878">
    <property type="entry name" value="RT_POL"/>
    <property type="match status" value="1"/>
</dbReference>
<proteinExistence type="predicted"/>
<reference evidence="3" key="3">
    <citation type="submission" date="2025-08" db="UniProtKB">
        <authorList>
            <consortium name="Ensembl"/>
        </authorList>
    </citation>
    <scope>IDENTIFICATION</scope>
</reference>
<dbReference type="InterPro" id="IPR000477">
    <property type="entry name" value="RT_dom"/>
</dbReference>
<organism evidence="3 4">
    <name type="scientific">Astyanax mexicanus</name>
    <name type="common">Blind cave fish</name>
    <name type="synonym">Astyanax fasciatus mexicanus</name>
    <dbReference type="NCBI Taxonomy" id="7994"/>
    <lineage>
        <taxon>Eukaryota</taxon>
        <taxon>Metazoa</taxon>
        <taxon>Chordata</taxon>
        <taxon>Craniata</taxon>
        <taxon>Vertebrata</taxon>
        <taxon>Euteleostomi</taxon>
        <taxon>Actinopterygii</taxon>
        <taxon>Neopterygii</taxon>
        <taxon>Teleostei</taxon>
        <taxon>Ostariophysi</taxon>
        <taxon>Characiformes</taxon>
        <taxon>Characoidei</taxon>
        <taxon>Acestrorhamphidae</taxon>
        <taxon>Acestrorhamphinae</taxon>
        <taxon>Astyanax</taxon>
    </lineage>
</organism>
<dbReference type="Pfam" id="PF00078">
    <property type="entry name" value="RVT_1"/>
    <property type="match status" value="1"/>
</dbReference>
<sequence length="381" mass="43453">AGIRPELKMASSSAFKGVKQGCPLSAMLYVIAISPLLNRIKHDKNIKGIRVNERLVLKLTSYADDVTVFVKNQHELNVVNQHFKMYELVSGARINLDKTEAVWLGRNDPPPLNTSIKEKIKVIGLFITKENCPEYNWNLKEAEVKNELEQWNISNFKSKIGVINTFVLSKLLFLATIFPPTDKWIQRINKLCVRFIWDTTREVTKRELLFKPKSLGGLGALDVGLKLKITFCRNIAQALDRRAVWLGDGKLWSKKKGKARKSYDAYQLLYSDFTTKYGKLNIDWINFNSKDIYKILSEYIYGGMVQHKRLSPPESEALIQRLHSKNISENMRDTMWLISVGRLAVRAVVRWSCYVTTKECPVSDHGRGSGGKSGPDYPGPE</sequence>
<dbReference type="PANTHER" id="PTHR31635">
    <property type="entry name" value="REVERSE TRANSCRIPTASE DOMAIN-CONTAINING PROTEIN-RELATED"/>
    <property type="match status" value="1"/>
</dbReference>